<dbReference type="Gene3D" id="3.30.40.10">
    <property type="entry name" value="Zinc/RING finger domain, C3HC4 (zinc finger)"/>
    <property type="match status" value="1"/>
</dbReference>
<evidence type="ECO:0000256" key="6">
    <source>
        <dbReference type="SAM" id="MobiDB-lite"/>
    </source>
</evidence>
<keyword evidence="7" id="KW-1133">Transmembrane helix</keyword>
<dbReference type="SUPFAM" id="SSF57850">
    <property type="entry name" value="RING/U-box"/>
    <property type="match status" value="1"/>
</dbReference>
<evidence type="ECO:0000256" key="7">
    <source>
        <dbReference type="SAM" id="Phobius"/>
    </source>
</evidence>
<dbReference type="GO" id="GO:0005680">
    <property type="term" value="C:anaphase-promoting complex"/>
    <property type="evidence" value="ECO:0007669"/>
    <property type="project" value="InterPro"/>
</dbReference>
<dbReference type="GO" id="GO:0031145">
    <property type="term" value="P:anaphase-promoting complex-dependent catabolic process"/>
    <property type="evidence" value="ECO:0007669"/>
    <property type="project" value="InterPro"/>
</dbReference>
<keyword evidence="7" id="KW-0812">Transmembrane</keyword>
<dbReference type="STRING" id="109895.A0A507E2L1"/>
<evidence type="ECO:0000313" key="9">
    <source>
        <dbReference type="EMBL" id="TPX58313.1"/>
    </source>
</evidence>
<dbReference type="GO" id="GO:0061630">
    <property type="term" value="F:ubiquitin protein ligase activity"/>
    <property type="evidence" value="ECO:0007669"/>
    <property type="project" value="InterPro"/>
</dbReference>
<evidence type="ECO:0000256" key="5">
    <source>
        <dbReference type="ARBA" id="ARBA00023306"/>
    </source>
</evidence>
<dbReference type="Pfam" id="PF12861">
    <property type="entry name" value="zf-ANAPC11"/>
    <property type="match status" value="1"/>
</dbReference>
<dbReference type="InterPro" id="IPR051031">
    <property type="entry name" value="RING-box_E3_Ubiquitin_Ligase"/>
</dbReference>
<keyword evidence="10" id="KW-1185">Reference proteome</keyword>
<evidence type="ECO:0000256" key="1">
    <source>
        <dbReference type="ARBA" id="ARBA00022723"/>
    </source>
</evidence>
<evidence type="ECO:0000259" key="8">
    <source>
        <dbReference type="Pfam" id="PF12861"/>
    </source>
</evidence>
<keyword evidence="2" id="KW-0863">Zinc-finger</keyword>
<keyword evidence="7" id="KW-0472">Membrane</keyword>
<gene>
    <name evidence="9" type="ORF">PhCBS80983_g03216</name>
</gene>
<evidence type="ECO:0000256" key="2">
    <source>
        <dbReference type="ARBA" id="ARBA00022771"/>
    </source>
</evidence>
<keyword evidence="5" id="KW-0131">Cell cycle</keyword>
<accession>A0A507E2L1</accession>
<evidence type="ECO:0000256" key="3">
    <source>
        <dbReference type="ARBA" id="ARBA00022786"/>
    </source>
</evidence>
<keyword evidence="1" id="KW-0479">Metal-binding</keyword>
<dbReference type="InterPro" id="IPR013083">
    <property type="entry name" value="Znf_RING/FYVE/PHD"/>
</dbReference>
<feature type="transmembrane region" description="Helical" evidence="7">
    <location>
        <begin position="166"/>
        <end position="188"/>
    </location>
</feature>
<dbReference type="Proteomes" id="UP000318582">
    <property type="component" value="Unassembled WGS sequence"/>
</dbReference>
<comment type="caution">
    <text evidence="9">The sequence shown here is derived from an EMBL/GenBank/DDBJ whole genome shotgun (WGS) entry which is preliminary data.</text>
</comment>
<reference evidence="9 10" key="1">
    <citation type="journal article" date="2019" name="Sci. Rep.">
        <title>Comparative genomics of chytrid fungi reveal insights into the obligate biotrophic and pathogenic lifestyle of Synchytrium endobioticum.</title>
        <authorList>
            <person name="van de Vossenberg B.T.L.H."/>
            <person name="Warris S."/>
            <person name="Nguyen H.D.T."/>
            <person name="van Gent-Pelzer M.P.E."/>
            <person name="Joly D.L."/>
            <person name="van de Geest H.C."/>
            <person name="Bonants P.J.M."/>
            <person name="Smith D.S."/>
            <person name="Levesque C.A."/>
            <person name="van der Lee T.A.J."/>
        </authorList>
    </citation>
    <scope>NUCLEOTIDE SEQUENCE [LARGE SCALE GENOMIC DNA]</scope>
    <source>
        <strain evidence="9 10">CBS 809.83</strain>
    </source>
</reference>
<keyword evidence="3" id="KW-0833">Ubl conjugation pathway</keyword>
<evidence type="ECO:0000313" key="10">
    <source>
        <dbReference type="Proteomes" id="UP000318582"/>
    </source>
</evidence>
<feature type="region of interest" description="Disordered" evidence="6">
    <location>
        <begin position="62"/>
        <end position="126"/>
    </location>
</feature>
<protein>
    <recommendedName>
        <fullName evidence="8">Anaphase-promoting complex subunit 11 RING-H2 finger domain-containing protein</fullName>
    </recommendedName>
</protein>
<organism evidence="9 10">
    <name type="scientific">Powellomyces hirtus</name>
    <dbReference type="NCBI Taxonomy" id="109895"/>
    <lineage>
        <taxon>Eukaryota</taxon>
        <taxon>Fungi</taxon>
        <taxon>Fungi incertae sedis</taxon>
        <taxon>Chytridiomycota</taxon>
        <taxon>Chytridiomycota incertae sedis</taxon>
        <taxon>Chytridiomycetes</taxon>
        <taxon>Spizellomycetales</taxon>
        <taxon>Powellomycetaceae</taxon>
        <taxon>Powellomyces</taxon>
    </lineage>
</organism>
<feature type="compositionally biased region" description="Low complexity" evidence="6">
    <location>
        <begin position="114"/>
        <end position="126"/>
    </location>
</feature>
<dbReference type="GO" id="GO:0008270">
    <property type="term" value="F:zinc ion binding"/>
    <property type="evidence" value="ECO:0007669"/>
    <property type="project" value="UniProtKB-KW"/>
</dbReference>
<sequence length="334" mass="36282">MKVTIKKWKAVAAWTWDVGEVGDEETCGICYNPFDGCCPDCRVPGDDCPLGLLSLLRTDEASAASAADSPPPSTDAVKSSKKKKRKDRSAPKAPKARMTAEEVEEPTTEGRRMASAPSPASHAAISSQTGMAIGATTEGSAVRLPSMQLHVQGFVLRIFEIPQPTLSLVIFPIAAFLCVLLVDVIIILTDELEVTILTAAPIRRMFGRDARWGRKSWRKVNQGSTPPTSTNTLGFLKRSILRKFFSRACVAKRVCSVPQDEVPVEDVWKNFLRHGQLAVHQKLAHLLGLRGEIEAAALAAAVIVHAQTETVDEPFRSLVPAGNPKPSWLAERLA</sequence>
<proteinExistence type="predicted"/>
<name>A0A507E2L1_9FUNG</name>
<dbReference type="PANTHER" id="PTHR11210">
    <property type="entry name" value="RING BOX"/>
    <property type="match status" value="1"/>
</dbReference>
<dbReference type="EMBL" id="QEAQ01000038">
    <property type="protein sequence ID" value="TPX58313.1"/>
    <property type="molecule type" value="Genomic_DNA"/>
</dbReference>
<dbReference type="AlphaFoldDB" id="A0A507E2L1"/>
<keyword evidence="4" id="KW-0862">Zinc</keyword>
<dbReference type="InterPro" id="IPR024991">
    <property type="entry name" value="RING-H2_APC11"/>
</dbReference>
<feature type="domain" description="Anaphase-promoting complex subunit 11 RING-H2 finger" evidence="8">
    <location>
        <begin position="24"/>
        <end position="50"/>
    </location>
</feature>
<evidence type="ECO:0000256" key="4">
    <source>
        <dbReference type="ARBA" id="ARBA00022833"/>
    </source>
</evidence>
<dbReference type="GO" id="GO:0097602">
    <property type="term" value="F:cullin family protein binding"/>
    <property type="evidence" value="ECO:0007669"/>
    <property type="project" value="InterPro"/>
</dbReference>